<dbReference type="PROSITE" id="PS51296">
    <property type="entry name" value="RIESKE"/>
    <property type="match status" value="1"/>
</dbReference>
<accession>A0ABV7V9W4</accession>
<dbReference type="EMBL" id="JBHRYJ010000001">
    <property type="protein sequence ID" value="MFC3673960.1"/>
    <property type="molecule type" value="Genomic_DNA"/>
</dbReference>
<keyword evidence="9" id="KW-1185">Reference proteome</keyword>
<evidence type="ECO:0000256" key="1">
    <source>
        <dbReference type="ARBA" id="ARBA00022714"/>
    </source>
</evidence>
<dbReference type="SUPFAM" id="SSF50022">
    <property type="entry name" value="ISP domain"/>
    <property type="match status" value="1"/>
</dbReference>
<proteinExistence type="predicted"/>
<evidence type="ECO:0000256" key="3">
    <source>
        <dbReference type="ARBA" id="ARBA00023002"/>
    </source>
</evidence>
<gene>
    <name evidence="8" type="primary">nirD</name>
    <name evidence="8" type="ORF">ACFOOQ_00285</name>
</gene>
<evidence type="ECO:0000256" key="4">
    <source>
        <dbReference type="ARBA" id="ARBA00023004"/>
    </source>
</evidence>
<evidence type="ECO:0000259" key="7">
    <source>
        <dbReference type="PROSITE" id="PS51296"/>
    </source>
</evidence>
<feature type="domain" description="Rieske" evidence="7">
    <location>
        <begin position="6"/>
        <end position="102"/>
    </location>
</feature>
<keyword evidence="2" id="KW-0479">Metal-binding</keyword>
<evidence type="ECO:0000256" key="6">
    <source>
        <dbReference type="ARBA" id="ARBA00023063"/>
    </source>
</evidence>
<dbReference type="InterPro" id="IPR036922">
    <property type="entry name" value="Rieske_2Fe-2S_sf"/>
</dbReference>
<evidence type="ECO:0000313" key="9">
    <source>
        <dbReference type="Proteomes" id="UP001595711"/>
    </source>
</evidence>
<dbReference type="InterPro" id="IPR012748">
    <property type="entry name" value="Rieske-like_NirD"/>
</dbReference>
<protein>
    <submittedName>
        <fullName evidence="8">Nitrite reductase small subunit NirD</fullName>
    </submittedName>
</protein>
<evidence type="ECO:0000256" key="5">
    <source>
        <dbReference type="ARBA" id="ARBA00023014"/>
    </source>
</evidence>
<comment type="caution">
    <text evidence="8">The sequence shown here is derived from an EMBL/GenBank/DDBJ whole genome shotgun (WGS) entry which is preliminary data.</text>
</comment>
<keyword evidence="1" id="KW-0001">2Fe-2S</keyword>
<dbReference type="RefSeq" id="WP_379720024.1">
    <property type="nucleotide sequence ID" value="NZ_JBHRYJ010000001.1"/>
</dbReference>
<keyword evidence="4" id="KW-0408">Iron</keyword>
<dbReference type="NCBIfam" id="TIGR02378">
    <property type="entry name" value="nirD_assim_sml"/>
    <property type="match status" value="1"/>
</dbReference>
<sequence>MTDSDWIEVGSLEDIPRRGARLVKTTRGDVAVFRTMDDAVFALDDRCPHSGGPLSQGIVQGHAVTCPLHNWLISLETGEAQGADQGCTHRIAVRLDGDRIQLARADLLQRSA</sequence>
<organism evidence="8 9">
    <name type="scientific">Ferrovibrio xuzhouensis</name>
    <dbReference type="NCBI Taxonomy" id="1576914"/>
    <lineage>
        <taxon>Bacteria</taxon>
        <taxon>Pseudomonadati</taxon>
        <taxon>Pseudomonadota</taxon>
        <taxon>Alphaproteobacteria</taxon>
        <taxon>Rhodospirillales</taxon>
        <taxon>Rhodospirillaceae</taxon>
        <taxon>Ferrovibrio</taxon>
    </lineage>
</organism>
<dbReference type="PANTHER" id="PTHR21496">
    <property type="entry name" value="FERREDOXIN-RELATED"/>
    <property type="match status" value="1"/>
</dbReference>
<dbReference type="Proteomes" id="UP001595711">
    <property type="component" value="Unassembled WGS sequence"/>
</dbReference>
<dbReference type="InterPro" id="IPR017941">
    <property type="entry name" value="Rieske_2Fe-2S"/>
</dbReference>
<dbReference type="Pfam" id="PF00355">
    <property type="entry name" value="Rieske"/>
    <property type="match status" value="1"/>
</dbReference>
<dbReference type="Gene3D" id="2.102.10.10">
    <property type="entry name" value="Rieske [2Fe-2S] iron-sulphur domain"/>
    <property type="match status" value="1"/>
</dbReference>
<keyword evidence="5" id="KW-0411">Iron-sulfur</keyword>
<keyword evidence="3" id="KW-0560">Oxidoreductase</keyword>
<keyword evidence="6" id="KW-0534">Nitrate assimilation</keyword>
<dbReference type="CDD" id="cd03530">
    <property type="entry name" value="Rieske_NirD_small_Bacillus"/>
    <property type="match status" value="1"/>
</dbReference>
<name>A0ABV7V9W4_9PROT</name>
<dbReference type="PANTHER" id="PTHR21496:SF23">
    <property type="entry name" value="3-PHENYLPROPIONATE_CINNAMIC ACID DIOXYGENASE FERREDOXIN SUBUNIT"/>
    <property type="match status" value="1"/>
</dbReference>
<evidence type="ECO:0000256" key="2">
    <source>
        <dbReference type="ARBA" id="ARBA00022723"/>
    </source>
</evidence>
<reference evidence="9" key="1">
    <citation type="journal article" date="2019" name="Int. J. Syst. Evol. Microbiol.">
        <title>The Global Catalogue of Microorganisms (GCM) 10K type strain sequencing project: providing services to taxonomists for standard genome sequencing and annotation.</title>
        <authorList>
            <consortium name="The Broad Institute Genomics Platform"/>
            <consortium name="The Broad Institute Genome Sequencing Center for Infectious Disease"/>
            <person name="Wu L."/>
            <person name="Ma J."/>
        </authorList>
    </citation>
    <scope>NUCLEOTIDE SEQUENCE [LARGE SCALE GENOMIC DNA]</scope>
    <source>
        <strain evidence="9">KCTC 42182</strain>
    </source>
</reference>
<evidence type="ECO:0000313" key="8">
    <source>
        <dbReference type="EMBL" id="MFC3673960.1"/>
    </source>
</evidence>